<dbReference type="InterPro" id="IPR005182">
    <property type="entry name" value="YdbS-like_PH"/>
</dbReference>
<reference evidence="3 4" key="1">
    <citation type="journal article" date="2015" name="Genome Announc.">
        <title>Expanding the biotechnology potential of lactobacilli through comparative genomics of 213 strains and associated genera.</title>
        <authorList>
            <person name="Sun Z."/>
            <person name="Harris H.M."/>
            <person name="McCann A."/>
            <person name="Guo C."/>
            <person name="Argimon S."/>
            <person name="Zhang W."/>
            <person name="Yang X."/>
            <person name="Jeffery I.B."/>
            <person name="Cooney J.C."/>
            <person name="Kagawa T.F."/>
            <person name="Liu W."/>
            <person name="Song Y."/>
            <person name="Salvetti E."/>
            <person name="Wrobel A."/>
            <person name="Rasinkangas P."/>
            <person name="Parkhill J."/>
            <person name="Rea M.C."/>
            <person name="O'Sullivan O."/>
            <person name="Ritari J."/>
            <person name="Douillard F.P."/>
            <person name="Paul Ross R."/>
            <person name="Yang R."/>
            <person name="Briner A.E."/>
            <person name="Felis G.E."/>
            <person name="de Vos W.M."/>
            <person name="Barrangou R."/>
            <person name="Klaenhammer T.R."/>
            <person name="Caufield P.W."/>
            <person name="Cui Y."/>
            <person name="Zhang H."/>
            <person name="O'Toole P.W."/>
        </authorList>
    </citation>
    <scope>NUCLEOTIDE SEQUENCE [LARGE SCALE GENOMIC DNA]</scope>
    <source>
        <strain evidence="3 4">DSM 21115</strain>
    </source>
</reference>
<dbReference type="InterPro" id="IPR014529">
    <property type="entry name" value="UCP026631"/>
</dbReference>
<dbReference type="PIRSF" id="PIRSF026631">
    <property type="entry name" value="UCP026631"/>
    <property type="match status" value="1"/>
</dbReference>
<feature type="transmembrane region" description="Helical" evidence="1">
    <location>
        <begin position="372"/>
        <end position="390"/>
    </location>
</feature>
<evidence type="ECO:0000313" key="4">
    <source>
        <dbReference type="Proteomes" id="UP000050920"/>
    </source>
</evidence>
<feature type="transmembrane region" description="Helical" evidence="1">
    <location>
        <begin position="12"/>
        <end position="36"/>
    </location>
</feature>
<dbReference type="Proteomes" id="UP000050920">
    <property type="component" value="Unassembled WGS sequence"/>
</dbReference>
<gene>
    <name evidence="3" type="ORF">DY78_GL002183</name>
</gene>
<sequence>MKTKHLSAWALLQFLYESVQMAFFLAVGVFWLTGLLHLRDRYWQAVLVGMGALFVVAVVDAGLRYWCFTYQITATGLTIHEGIIFREVHHLPYRQIQAVQRQQRWFMRPLHLEQVTIATAERVDDEDGIKLPLVTQTVGDYLAQQHAIAVTMKDRPDEAVEAAAVDTKVEPVAATSATSPAIEVAWHDLNLYALSSIGIIPIVIALIWLVGEGSRWLNGHTWDMVSGLVAHFEPWEWGLLLVSVVILGLVASYLNVIQKYYHFTLAVTPANLTVTHGFFDRNQANIRRTKIQAVKFKQTVLRQWLHLMTVQVLSASQVGASDDDDQLLLLPVVPQNQALAVLQPVIDWLPTKLPPLTNLTGRAKFALIRNNVIAWFGVLAVLSGGLAWWRPVFLKWVLMSWPLWLVLACLQGWYAGHQMGAATLNADLLVLQTGTWFRRQVWLVPRAKVQAVGVHQSIWMARTNLAHLNVSLRSGNGEELVEVRYLPAVTAQQIQAWYLAH</sequence>
<feature type="transmembrane region" description="Helical" evidence="1">
    <location>
        <begin position="42"/>
        <end position="63"/>
    </location>
</feature>
<comment type="caution">
    <text evidence="3">The sequence shown here is derived from an EMBL/GenBank/DDBJ whole genome shotgun (WGS) entry which is preliminary data.</text>
</comment>
<evidence type="ECO:0000259" key="2">
    <source>
        <dbReference type="Pfam" id="PF03703"/>
    </source>
</evidence>
<keyword evidence="1" id="KW-0472">Membrane</keyword>
<proteinExistence type="predicted"/>
<keyword evidence="1" id="KW-1133">Transmembrane helix</keyword>
<dbReference type="EMBL" id="AYGX02000035">
    <property type="protein sequence ID" value="KRO28667.1"/>
    <property type="molecule type" value="Genomic_DNA"/>
</dbReference>
<accession>A0A0R2NW31</accession>
<dbReference type="PANTHER" id="PTHR34473:SF2">
    <property type="entry name" value="UPF0699 TRANSMEMBRANE PROTEIN YDBT"/>
    <property type="match status" value="1"/>
</dbReference>
<name>A0A0R2NW31_9LACO</name>
<dbReference type="RefSeq" id="WP_024623782.1">
    <property type="nucleotide sequence ID" value="NZ_AYGX02000035.1"/>
</dbReference>
<organism evidence="3 4">
    <name type="scientific">Lactiplantibacillus fabifermentans DSM 21115</name>
    <dbReference type="NCBI Taxonomy" id="1413187"/>
    <lineage>
        <taxon>Bacteria</taxon>
        <taxon>Bacillati</taxon>
        <taxon>Bacillota</taxon>
        <taxon>Bacilli</taxon>
        <taxon>Lactobacillales</taxon>
        <taxon>Lactobacillaceae</taxon>
        <taxon>Lactiplantibacillus</taxon>
    </lineage>
</organism>
<dbReference type="Pfam" id="PF03703">
    <property type="entry name" value="bPH_2"/>
    <property type="match status" value="3"/>
</dbReference>
<feature type="transmembrane region" description="Helical" evidence="1">
    <location>
        <begin position="189"/>
        <end position="210"/>
    </location>
</feature>
<keyword evidence="1" id="KW-0812">Transmembrane</keyword>
<protein>
    <submittedName>
        <fullName evidence="3">Conserved membrane protein</fullName>
    </submittedName>
</protein>
<dbReference type="AlphaFoldDB" id="A0A0R2NW31"/>
<evidence type="ECO:0000256" key="1">
    <source>
        <dbReference type="SAM" id="Phobius"/>
    </source>
</evidence>
<dbReference type="PANTHER" id="PTHR34473">
    <property type="entry name" value="UPF0699 TRANSMEMBRANE PROTEIN YDBS"/>
    <property type="match status" value="1"/>
</dbReference>
<feature type="domain" description="YdbS-like PH" evidence="2">
    <location>
        <begin position="260"/>
        <end position="341"/>
    </location>
</feature>
<evidence type="ECO:0000313" key="3">
    <source>
        <dbReference type="EMBL" id="KRO28667.1"/>
    </source>
</evidence>
<feature type="domain" description="YdbS-like PH" evidence="2">
    <location>
        <begin position="427"/>
        <end position="498"/>
    </location>
</feature>
<feature type="domain" description="YdbS-like PH" evidence="2">
    <location>
        <begin position="65"/>
        <end position="134"/>
    </location>
</feature>
<keyword evidence="4" id="KW-1185">Reference proteome</keyword>
<feature type="transmembrane region" description="Helical" evidence="1">
    <location>
        <begin position="237"/>
        <end position="256"/>
    </location>
</feature>